<sequence length="120" mass="12691">MGGVSGVGIDTQSAEAGSTPARLNRGSHLRQVWTSLDVRLAFPTFGCLPNVARTESFSDEERLWSSRPSALLRSRISIACFLAHRKPGSMSHSGTPTDKKIGTIPGDGKPAQPSNSSGVK</sequence>
<reference evidence="2" key="2">
    <citation type="submission" date="2021-02" db="EMBL/GenBank/DDBJ databases">
        <title>Aspergillus luchuensis mut. kawachii IFO 4304 genome sequence.</title>
        <authorList>
            <person name="Mori K."/>
            <person name="Kadooka C."/>
            <person name="Goto M."/>
            <person name="Futagami T."/>
        </authorList>
    </citation>
    <scope>NUCLEOTIDE SEQUENCE</scope>
    <source>
        <strain evidence="2">IFO 4308</strain>
    </source>
</reference>
<feature type="region of interest" description="Disordered" evidence="1">
    <location>
        <begin position="1"/>
        <end position="22"/>
    </location>
</feature>
<dbReference type="AlphaFoldDB" id="A0A7R7WK83"/>
<keyword evidence="3" id="KW-1185">Reference proteome</keyword>
<feature type="region of interest" description="Disordered" evidence="1">
    <location>
        <begin position="87"/>
        <end position="120"/>
    </location>
</feature>
<accession>A0A7R7WK83</accession>
<reference evidence="2" key="1">
    <citation type="submission" date="2021-01" db="EMBL/GenBank/DDBJ databases">
        <authorList>
            <consortium name="Aspergillus luchuensis mut. kawachii IFO 4304 genome sequencing consortium"/>
            <person name="Kazuki M."/>
            <person name="Futagami T."/>
        </authorList>
    </citation>
    <scope>NUCLEOTIDE SEQUENCE</scope>
    <source>
        <strain evidence="2">IFO 4308</strain>
    </source>
</reference>
<evidence type="ECO:0000313" key="3">
    <source>
        <dbReference type="Proteomes" id="UP000661280"/>
    </source>
</evidence>
<protein>
    <submittedName>
        <fullName evidence="2">Uncharacterized protein</fullName>
    </submittedName>
</protein>
<organism evidence="2 3">
    <name type="scientific">Aspergillus kawachii</name>
    <name type="common">White koji mold</name>
    <name type="synonym">Aspergillus awamori var. kawachi</name>
    <dbReference type="NCBI Taxonomy" id="1069201"/>
    <lineage>
        <taxon>Eukaryota</taxon>
        <taxon>Fungi</taxon>
        <taxon>Dikarya</taxon>
        <taxon>Ascomycota</taxon>
        <taxon>Pezizomycotina</taxon>
        <taxon>Eurotiomycetes</taxon>
        <taxon>Eurotiomycetidae</taxon>
        <taxon>Eurotiales</taxon>
        <taxon>Aspergillaceae</taxon>
        <taxon>Aspergillus</taxon>
        <taxon>Aspergillus subgen. Circumdati</taxon>
    </lineage>
</organism>
<evidence type="ECO:0000256" key="1">
    <source>
        <dbReference type="SAM" id="MobiDB-lite"/>
    </source>
</evidence>
<dbReference type="KEGG" id="aluc:AKAW2_80347S"/>
<dbReference type="EMBL" id="AP024432">
    <property type="protein sequence ID" value="BCS04546.1"/>
    <property type="molecule type" value="Genomic_DNA"/>
</dbReference>
<dbReference type="Proteomes" id="UP000661280">
    <property type="component" value="Chromosome 8"/>
</dbReference>
<name>A0A7R7WK83_ASPKA</name>
<gene>
    <name evidence="2" type="ORF">AKAW2_80347S</name>
</gene>
<evidence type="ECO:0000313" key="2">
    <source>
        <dbReference type="EMBL" id="BCS04546.1"/>
    </source>
</evidence>
<dbReference type="GeneID" id="64965867"/>
<proteinExistence type="predicted"/>
<dbReference type="RefSeq" id="XP_041548308.1">
    <property type="nucleotide sequence ID" value="XM_041681358.1"/>
</dbReference>